<gene>
    <name evidence="2" type="ORF">M413DRAFT_32916</name>
</gene>
<proteinExistence type="predicted"/>
<name>A0A0C2XA75_HEBCY</name>
<feature type="region of interest" description="Disordered" evidence="1">
    <location>
        <begin position="40"/>
        <end position="77"/>
    </location>
</feature>
<keyword evidence="3" id="KW-1185">Reference proteome</keyword>
<dbReference type="EMBL" id="KN831844">
    <property type="protein sequence ID" value="KIM34918.1"/>
    <property type="molecule type" value="Genomic_DNA"/>
</dbReference>
<sequence length="140" mass="15662">MTTTFPSLYDPFLSYGGTSHHPSEVFGHLKPLSHTIHKLRSQDSQRTSFSTPAFHTDAYEDARPGNDQSDADSVAAHAPAAVNEPVWRIHVPHRHGNGRDLASPFLLRARKCRCQPRGYQNYALPHISRDFNTKTVGNES</sequence>
<reference evidence="2 3" key="1">
    <citation type="submission" date="2014-04" db="EMBL/GenBank/DDBJ databases">
        <authorList>
            <consortium name="DOE Joint Genome Institute"/>
            <person name="Kuo A."/>
            <person name="Gay G."/>
            <person name="Dore J."/>
            <person name="Kohler A."/>
            <person name="Nagy L.G."/>
            <person name="Floudas D."/>
            <person name="Copeland A."/>
            <person name="Barry K.W."/>
            <person name="Cichocki N."/>
            <person name="Veneault-Fourrey C."/>
            <person name="LaButti K."/>
            <person name="Lindquist E.A."/>
            <person name="Lipzen A."/>
            <person name="Lundell T."/>
            <person name="Morin E."/>
            <person name="Murat C."/>
            <person name="Sun H."/>
            <person name="Tunlid A."/>
            <person name="Henrissat B."/>
            <person name="Grigoriev I.V."/>
            <person name="Hibbett D.S."/>
            <person name="Martin F."/>
            <person name="Nordberg H.P."/>
            <person name="Cantor M.N."/>
            <person name="Hua S.X."/>
        </authorList>
    </citation>
    <scope>NUCLEOTIDE SEQUENCE [LARGE SCALE GENOMIC DNA]</scope>
    <source>
        <strain evidence="3">h7</strain>
    </source>
</reference>
<accession>A0A0C2XA75</accession>
<dbReference type="HOGENOM" id="CLU_1835411_0_0_1"/>
<feature type="compositionally biased region" description="Polar residues" evidence="1">
    <location>
        <begin position="42"/>
        <end position="53"/>
    </location>
</feature>
<evidence type="ECO:0000313" key="2">
    <source>
        <dbReference type="EMBL" id="KIM34918.1"/>
    </source>
</evidence>
<dbReference type="Proteomes" id="UP000053424">
    <property type="component" value="Unassembled WGS sequence"/>
</dbReference>
<protein>
    <submittedName>
        <fullName evidence="2">Uncharacterized protein</fullName>
    </submittedName>
</protein>
<evidence type="ECO:0000313" key="3">
    <source>
        <dbReference type="Proteomes" id="UP000053424"/>
    </source>
</evidence>
<evidence type="ECO:0000256" key="1">
    <source>
        <dbReference type="SAM" id="MobiDB-lite"/>
    </source>
</evidence>
<organism evidence="2 3">
    <name type="scientific">Hebeloma cylindrosporum</name>
    <dbReference type="NCBI Taxonomy" id="76867"/>
    <lineage>
        <taxon>Eukaryota</taxon>
        <taxon>Fungi</taxon>
        <taxon>Dikarya</taxon>
        <taxon>Basidiomycota</taxon>
        <taxon>Agaricomycotina</taxon>
        <taxon>Agaricomycetes</taxon>
        <taxon>Agaricomycetidae</taxon>
        <taxon>Agaricales</taxon>
        <taxon>Agaricineae</taxon>
        <taxon>Hymenogastraceae</taxon>
        <taxon>Hebeloma</taxon>
    </lineage>
</organism>
<reference evidence="3" key="2">
    <citation type="submission" date="2015-01" db="EMBL/GenBank/DDBJ databases">
        <title>Evolutionary Origins and Diversification of the Mycorrhizal Mutualists.</title>
        <authorList>
            <consortium name="DOE Joint Genome Institute"/>
            <consortium name="Mycorrhizal Genomics Consortium"/>
            <person name="Kohler A."/>
            <person name="Kuo A."/>
            <person name="Nagy L.G."/>
            <person name="Floudas D."/>
            <person name="Copeland A."/>
            <person name="Barry K.W."/>
            <person name="Cichocki N."/>
            <person name="Veneault-Fourrey C."/>
            <person name="LaButti K."/>
            <person name="Lindquist E.A."/>
            <person name="Lipzen A."/>
            <person name="Lundell T."/>
            <person name="Morin E."/>
            <person name="Murat C."/>
            <person name="Riley R."/>
            <person name="Ohm R."/>
            <person name="Sun H."/>
            <person name="Tunlid A."/>
            <person name="Henrissat B."/>
            <person name="Grigoriev I.V."/>
            <person name="Hibbett D.S."/>
            <person name="Martin F."/>
        </authorList>
    </citation>
    <scope>NUCLEOTIDE SEQUENCE [LARGE SCALE GENOMIC DNA]</scope>
    <source>
        <strain evidence="3">h7</strain>
    </source>
</reference>
<dbReference type="AlphaFoldDB" id="A0A0C2XA75"/>